<feature type="domain" description="CUB" evidence="29">
    <location>
        <begin position="1117"/>
        <end position="1260"/>
    </location>
</feature>
<feature type="domain" description="EGF-like" evidence="30">
    <location>
        <begin position="932"/>
        <end position="973"/>
    </location>
</feature>
<evidence type="ECO:0000259" key="29">
    <source>
        <dbReference type="PROSITE" id="PS01180"/>
    </source>
</evidence>
<feature type="disulfide bond" evidence="24">
    <location>
        <begin position="173"/>
        <end position="183"/>
    </location>
</feature>
<dbReference type="Pfam" id="PF24973">
    <property type="entry name" value="EGF_LMN_ATRN"/>
    <property type="match status" value="3"/>
</dbReference>
<dbReference type="InterPro" id="IPR013087">
    <property type="entry name" value="Znf_C2H2_type"/>
</dbReference>
<feature type="domain" description="C2H2-type" evidence="32">
    <location>
        <begin position="2774"/>
        <end position="2802"/>
    </location>
</feature>
<dbReference type="CDD" id="cd00041">
    <property type="entry name" value="CUB"/>
    <property type="match status" value="1"/>
</dbReference>
<organism evidence="33 34">
    <name type="scientific">Collichthys lucidus</name>
    <name type="common">Big head croaker</name>
    <name type="synonym">Sciaena lucida</name>
    <dbReference type="NCBI Taxonomy" id="240159"/>
    <lineage>
        <taxon>Eukaryota</taxon>
        <taxon>Metazoa</taxon>
        <taxon>Chordata</taxon>
        <taxon>Craniata</taxon>
        <taxon>Vertebrata</taxon>
        <taxon>Euteleostomi</taxon>
        <taxon>Actinopterygii</taxon>
        <taxon>Neopterygii</taxon>
        <taxon>Teleostei</taxon>
        <taxon>Neoteleostei</taxon>
        <taxon>Acanthomorphata</taxon>
        <taxon>Eupercaria</taxon>
        <taxon>Sciaenidae</taxon>
        <taxon>Collichthys</taxon>
    </lineage>
</organism>
<keyword evidence="20" id="KW-0539">Nucleus</keyword>
<dbReference type="GO" id="GO:0005634">
    <property type="term" value="C:nucleus"/>
    <property type="evidence" value="ECO:0007669"/>
    <property type="project" value="UniProtKB-SubCell"/>
</dbReference>
<dbReference type="CDD" id="cd00055">
    <property type="entry name" value="EGF_Lam"/>
    <property type="match status" value="3"/>
</dbReference>
<sequence>MASPLPVSFILVVALLSAEFPACQAGDCKGHRQVLRGPPGYVTDGPGNYSVNGNCEWLIKAPSNSHRIVLNFTFMDTECTYDYLFVYDGDSYQSPLLASLSGNTLPQPIEAKSGKMLLHLFSDANYNLLGFNATYTFSLCPGACGGHGRCDSSTLKCHCHQGWGGAACTTPLCSQACSVNGQCDKKGERCLCNPGFMGQSCQLGFHDDSGAGQWWRVSEENPYTPPRTGSAGVYLSSTGAMYLFGGFDLNRALGDLIKYNFTSNQWESRSYGHSPVARHSHTAVEWMGNMVIFGGELANGSLASDVWMYRALNDDWQQLGFSSSPGAPKLANHAAAVVDNYLYVFGGRTEEDMFSSSLYRFGLHGSGRWETVQPTGGKPPATAGHSMVYHSPSKTLLVYGGHRPTTARFSVRVNNTDVFHVERRFWTAFRSRFPATGPRERAFHSATVIGNYMVVYGGNVHIHYQEEKCYDEEIFFYHLGCHQWVSAGEKWSLSGDAVRGRYSHVAAVMEGRVLLVAGGYSGVARGDLVAYKVPLFVSSNQSDRDAVCAEALDESMCLKNPECSWCEGRCREYQPTNPCGSNGCLGLARFLSDCQSCLVFSGTPAFLARAPGDFGWCVQNESCLPVSERSACRVDQISGAYGWWGERTLFLTSLHSCRTENYVPGLHLLTFQHPRNDSQPDKEVVGHWAAQQEKELRLLARPDGSRLFSNLTRGNHYLVQAEGYLNNSGSGQTSEMALIWNRTLPGGSEISFLFLEPYRSGSCSGYMSCLACLSDQSCGWCPSLSRCLLRDSPDLEPCPEGEKEEGKGEGQRHLLLAPQHCTLCEEYRDCSACTQCKQCSALNTCTDCLRTFQCGWCGDYNNPTIGKCLRGDWAGIDDPSVYNCSTAVAEARAANPEPQTSAPPRPLEMEMELEHLDDEEQDAIWSYPTCPDVEECRLGLHNCHLFATCINTPTSYECHCERGYTGDGTLHCNQTCYNECREGQCSGSPRFECECSLGWTSDPATLVLSGVECDVDCGCNFHSTCITAPGICDECQDWTTGPHCEHCRPGSFGSALAGGGGCVPCECNGHGDPIRGYCHNQTGQCYCTHNTQGAHCESCLPGYYGDPRNNGTCYRQCQGRSVLLSSTSSSSSTMPLSSSLGWRSGTEGKGGLSHCLWVLSVTENLAPCLPRQLCPPVALTLHPDSHTHCKSSFVYVFDGLPRFLSNGVVHSDHNLIGAFCGTTRSQPITVEATSGVISVYFEANVSSSKPQGFNASFWVRRCHQNTDEGEEGSPVCPGGAQCQGGLCQCPQGYGGPHCDRPMCPQDCGIAEGRGACNMNQAHRFLHRMGHSLVSGPQGNLWMYGGLSLSEGILGNVYRYSVSEHRWTQMLTSSVEEGSTPSPRYHHAASLLTSHESGSGGHGASHNFMLVSSVLPPVAGHTLTVRRDSSVLLIGGYSPENGFNHHLLEFSPHSGNWTIAPHTGTPPTGLYGHSAVYHEQTDAIYVFGGYRFHVETVEPSGELYSLYYPNLTWSLLVPSRGNKPLSRFFHAAALIKDTMVIVGGRTEAEDYSNSVSLYQINCNTWIHPVSAVGDPVNRSVSLAMTSWGGRLFLSGGFNGITLGRLLTLSVPSDPCALLPTPEACNTTTGSCVWCRGACASSDTAERMGCFGQSPCSPTPRQPDQCRRLKTCSECLARHPKTFSSPSQCKWCTNCPEGACISSSVSCTSEHDCRINQREIFLSSNCTETSCEASDCPKCTASGKCMWTRQFKRTGETRRILSVNPTYDWTCFSYALLNVSPMQVESSPPLPCPPPCHSLHNCSLCLSSRGSDGGWQHCVWSMALQQCMSPSFVPLRCEAGQCGRLLSGGDSCSPQCSQLTQCSQCIARPQCGWCATRGGNGAGRCLQGGLDGVTEGVCPLRNSSWSFLHCPEEDECANSHHHCNSTQDCHDLPQGYHCTCKQGYILSSVSGQCEPVCAQGCVNGTCVSPGVCQCHFGFVGDNCSSQCSCNKHSNCAGVNKPDVCLECHNNTIGKHCEKCKPLFVGSAKGGGTCRPCREFCRENSAVCLSRDEHKKAIENPRVFPLDPSSIQNWVSEGPTEENAVCVNCQNNSVGDKCESCLSGYFLLQGKCDKCQCNGHADTCNEHDGTGCPCQNNTETSSCLSSPQSDRKDCYRQQCAKCKDSFNGTPVNGRQCYRQFNVDTECCFDPTSQTNCFHDPTIRNLPKGRTVFFAAQPKFTNVDIRVTIDVTFGEVEVYVSNSHDTFIVDVDRYTGIHTIKIEEESGTRGPATGADKDSPPSPIKVFANASSSLGGPVLSHNPLQLQAKPPGAEREIREERAEGLISYITVWKPQTVLIVRGVRDRVVITFPHEVHSLKSSRFYIALRGVGTGDKHGESQGLLFLRQDQAHIDLFVFFSVFFSCFFLFLSVCVLLWKVKQFLDFRREQRRHIQEMTKMASRPFAKLTIYLEPEEPQLIYLPSAGGGVGGSTVTLAHARTGKLGGVVVGQRGRAGAVSYKHDPGSGPTAHHHHHLTLGGGGNGGQHLPLHYLNTHHYASTTAGTPASHHHHPSTYSGYQHFCRSDPFLSQLMGFSYSTFKVGPITLEPTDDGMAGVATVLFQLPGGVLAPNRACLGSALVTLRQNLQEYCGHGSGGGPPGGRSRAQGAARASAPDHYGYRGEKQEDVDTVKTEPESEEDSGDVCIDTDGLNIRIKEEPDSQDFSEEHNEDASDTKPDTLASRSGVHIKEESDSDHKPEYEFTEAAVKEEPESWIKEERDSEEEEAEEEEVCIDSSSEFFPCPHCTVSFTDLDFLEKHVKWVHQKQYLANLKKCLSSHTLNLIPKHTCTVCSSTFNSKVHLRIHVRQAHPSAPPRRLHPCPTCARSFQYLKNLKNHCQRWHNMSVVTRGGHLSCADCGKSFKATWGQGPHLCHEPDNTEAEDKPICLDTVCGNRFIRLSHLRNHQRTHTGERPYKCTECNKSFTQSGDLVKHKRIHSGEKPFECPDCHRRYTSSGDLGKHRRSHTNLRPYTCEECGKSFRLSGHLKTHMLTHTGEKPYSCPNCLRRPTSTPLIHERVNTRVKTHRLTPRNTLVCVGVDETGYFVGLCLPNDTHIDREASTSSPTNGPGIRTRGMEYSGGYVDWGVGTDRDGSEGLCVDKQIAHNRKYMHYFLPYRHHYCKQTINIIQKTLEMQIQDRIHTVCAIYNVTPFILLNHTDSYQRTPDCW</sequence>
<evidence type="ECO:0000259" key="31">
    <source>
        <dbReference type="PROSITE" id="PS50027"/>
    </source>
</evidence>
<dbReference type="InterPro" id="IPR015915">
    <property type="entry name" value="Kelch-typ_b-propeller"/>
</dbReference>
<dbReference type="Gene3D" id="2.60.120.290">
    <property type="entry name" value="Spermadhesin, CUB domain"/>
    <property type="match status" value="2"/>
</dbReference>
<keyword evidence="10 22" id="KW-0863">Zinc-finger</keyword>
<dbReference type="GO" id="GO:0048731">
    <property type="term" value="P:system development"/>
    <property type="evidence" value="ECO:0007669"/>
    <property type="project" value="UniProtKB-ARBA"/>
</dbReference>
<evidence type="ECO:0000256" key="9">
    <source>
        <dbReference type="ARBA" id="ARBA00022737"/>
    </source>
</evidence>
<evidence type="ECO:0000256" key="26">
    <source>
        <dbReference type="SAM" id="MobiDB-lite"/>
    </source>
</evidence>
<evidence type="ECO:0000256" key="8">
    <source>
        <dbReference type="ARBA" id="ARBA00022729"/>
    </source>
</evidence>
<name>A0A4U5V3G2_COLLU</name>
<evidence type="ECO:0000256" key="18">
    <source>
        <dbReference type="ARBA" id="ARBA00023163"/>
    </source>
</evidence>
<dbReference type="FunFam" id="3.30.160.60:FF:000770">
    <property type="entry name" value="zinc finger protein 16"/>
    <property type="match status" value="1"/>
</dbReference>
<evidence type="ECO:0000256" key="15">
    <source>
        <dbReference type="ARBA" id="ARBA00023125"/>
    </source>
</evidence>
<dbReference type="InterPro" id="IPR000859">
    <property type="entry name" value="CUB_dom"/>
</dbReference>
<dbReference type="InterPro" id="IPR000742">
    <property type="entry name" value="EGF"/>
</dbReference>
<dbReference type="Gene3D" id="2.120.10.80">
    <property type="entry name" value="Kelch-type beta propeller"/>
    <property type="match status" value="4"/>
</dbReference>
<dbReference type="GO" id="GO:0008270">
    <property type="term" value="F:zinc ion binding"/>
    <property type="evidence" value="ECO:0007669"/>
    <property type="project" value="UniProtKB-KW"/>
</dbReference>
<keyword evidence="9" id="KW-0677">Repeat</keyword>
<feature type="domain" description="C2H2-type" evidence="32">
    <location>
        <begin position="2948"/>
        <end position="2975"/>
    </location>
</feature>
<evidence type="ECO:0000256" key="13">
    <source>
        <dbReference type="ARBA" id="ARBA00022989"/>
    </source>
</evidence>
<dbReference type="FunFam" id="2.10.25.10:FF:000331">
    <property type="entry name" value="Multiple epidermal growth factor-like domains 8"/>
    <property type="match status" value="1"/>
</dbReference>
<dbReference type="Gene3D" id="2.10.25.10">
    <property type="entry name" value="Laminin"/>
    <property type="match status" value="7"/>
</dbReference>
<feature type="disulfide bond" evidence="25">
    <location>
        <begin position="1035"/>
        <end position="1044"/>
    </location>
</feature>
<dbReference type="PANTHER" id="PTHR46093:SF16">
    <property type="entry name" value="MULTIPLE EGF-LIKE-DOMAINS 8"/>
    <property type="match status" value="1"/>
</dbReference>
<dbReference type="PROSITE" id="PS01180">
    <property type="entry name" value="CUB"/>
    <property type="match status" value="2"/>
</dbReference>
<dbReference type="FunFam" id="2.120.10.80:FF:000104">
    <property type="entry name" value="Multiple EGF like domains 8"/>
    <property type="match status" value="1"/>
</dbReference>
<feature type="disulfide bond" evidence="25">
    <location>
        <begin position="1087"/>
        <end position="1096"/>
    </location>
</feature>
<dbReference type="Gene3D" id="3.30.160.60">
    <property type="entry name" value="Classic Zinc Finger"/>
    <property type="match status" value="6"/>
</dbReference>
<feature type="signal peptide" evidence="28">
    <location>
        <begin position="1"/>
        <end position="25"/>
    </location>
</feature>
<feature type="region of interest" description="Disordered" evidence="26">
    <location>
        <begin position="2628"/>
        <end position="2762"/>
    </location>
</feature>
<dbReference type="Proteomes" id="UP000298787">
    <property type="component" value="Chromosome 14"/>
</dbReference>
<dbReference type="GO" id="GO:0048513">
    <property type="term" value="P:animal organ development"/>
    <property type="evidence" value="ECO:0007669"/>
    <property type="project" value="UniProtKB-ARBA"/>
</dbReference>
<dbReference type="SUPFAM" id="SSF117281">
    <property type="entry name" value="Kelch motif"/>
    <property type="match status" value="2"/>
</dbReference>
<dbReference type="GO" id="GO:0005509">
    <property type="term" value="F:calcium ion binding"/>
    <property type="evidence" value="ECO:0007669"/>
    <property type="project" value="InterPro"/>
</dbReference>
<gene>
    <name evidence="33" type="ORF">D9C73_016415</name>
</gene>
<dbReference type="PROSITE" id="PS00022">
    <property type="entry name" value="EGF_1"/>
    <property type="match status" value="3"/>
</dbReference>
<dbReference type="FunFam" id="3.30.160.60:FF:002343">
    <property type="entry name" value="Zinc finger protein 33A"/>
    <property type="match status" value="1"/>
</dbReference>
<dbReference type="InterPro" id="IPR002049">
    <property type="entry name" value="LE_dom"/>
</dbReference>
<keyword evidence="17 24" id="KW-1015">Disulfide bond</keyword>
<evidence type="ECO:0000256" key="5">
    <source>
        <dbReference type="ARBA" id="ARBA00022536"/>
    </source>
</evidence>
<keyword evidence="34" id="KW-1185">Reference proteome</keyword>
<feature type="domain" description="C2H2-type" evidence="32">
    <location>
        <begin position="2820"/>
        <end position="2848"/>
    </location>
</feature>
<evidence type="ECO:0000313" key="34">
    <source>
        <dbReference type="Proteomes" id="UP000298787"/>
    </source>
</evidence>
<dbReference type="InterPro" id="IPR035914">
    <property type="entry name" value="Sperma_CUB_dom_sf"/>
</dbReference>
<dbReference type="SUPFAM" id="SSF57184">
    <property type="entry name" value="Growth factor receptor domain"/>
    <property type="match status" value="1"/>
</dbReference>
<dbReference type="PROSITE" id="PS00010">
    <property type="entry name" value="ASX_HYDROXYL"/>
    <property type="match status" value="2"/>
</dbReference>
<evidence type="ECO:0000256" key="10">
    <source>
        <dbReference type="ARBA" id="ARBA00022771"/>
    </source>
</evidence>
<dbReference type="PROSITE" id="PS50027">
    <property type="entry name" value="EGF_LAM_2"/>
    <property type="match status" value="2"/>
</dbReference>
<evidence type="ECO:0000256" key="2">
    <source>
        <dbReference type="ARBA" id="ARBA00004479"/>
    </source>
</evidence>
<dbReference type="PROSITE" id="PS50157">
    <property type="entry name" value="ZINC_FINGER_C2H2_2"/>
    <property type="match status" value="6"/>
</dbReference>
<dbReference type="PANTHER" id="PTHR46093">
    <property type="entry name" value="ACYL-COA-BINDING DOMAIN-CONTAINING PROTEIN 5"/>
    <property type="match status" value="1"/>
</dbReference>
<evidence type="ECO:0000256" key="28">
    <source>
        <dbReference type="SAM" id="SignalP"/>
    </source>
</evidence>
<dbReference type="FunFam" id="2.60.120.290:FF:000023">
    <property type="entry name" value="Multiple epidermal growth factor-like domains 8"/>
    <property type="match status" value="1"/>
</dbReference>
<dbReference type="InterPro" id="IPR056737">
    <property type="entry name" value="Beta-prop_ATRN-MKLN-like"/>
</dbReference>
<dbReference type="Pfam" id="PF07645">
    <property type="entry name" value="EGF_CA"/>
    <property type="match status" value="1"/>
</dbReference>
<dbReference type="InterPro" id="IPR024731">
    <property type="entry name" value="NELL2-like_EGF"/>
</dbReference>
<dbReference type="FunFam" id="2.10.25.10:FF:000191">
    <property type="entry name" value="Multiple epidermal growth factor-like domains 8"/>
    <property type="match status" value="1"/>
</dbReference>
<dbReference type="InterPro" id="IPR049883">
    <property type="entry name" value="NOTCH1_EGF-like"/>
</dbReference>
<evidence type="ECO:0000256" key="27">
    <source>
        <dbReference type="SAM" id="Phobius"/>
    </source>
</evidence>
<dbReference type="InterPro" id="IPR009030">
    <property type="entry name" value="Growth_fac_rcpt_cys_sf"/>
</dbReference>
<keyword evidence="11" id="KW-0862">Zinc</keyword>
<dbReference type="SMART" id="SM00180">
    <property type="entry name" value="EGF_Lam"/>
    <property type="match status" value="5"/>
</dbReference>
<keyword evidence="16 27" id="KW-0472">Membrane</keyword>
<evidence type="ECO:0000256" key="24">
    <source>
        <dbReference type="PROSITE-ProRule" id="PRU00076"/>
    </source>
</evidence>
<evidence type="ECO:0000256" key="12">
    <source>
        <dbReference type="ARBA" id="ARBA00022837"/>
    </source>
</evidence>
<evidence type="ECO:0000256" key="23">
    <source>
        <dbReference type="PROSITE-ProRule" id="PRU00059"/>
    </source>
</evidence>
<dbReference type="InterPro" id="IPR001881">
    <property type="entry name" value="EGF-like_Ca-bd_dom"/>
</dbReference>
<dbReference type="PROSITE" id="PS01186">
    <property type="entry name" value="EGF_2"/>
    <property type="match status" value="4"/>
</dbReference>
<keyword evidence="8 28" id="KW-0732">Signal</keyword>
<feature type="compositionally biased region" description="Basic and acidic residues" evidence="26">
    <location>
        <begin position="2721"/>
        <end position="2753"/>
    </location>
</feature>
<evidence type="ECO:0000256" key="1">
    <source>
        <dbReference type="ARBA" id="ARBA00004123"/>
    </source>
</evidence>
<keyword evidence="7" id="KW-0479">Metal-binding</keyword>
<dbReference type="SUPFAM" id="SSF49854">
    <property type="entry name" value="Spermadhesin, CUB domain"/>
    <property type="match status" value="2"/>
</dbReference>
<dbReference type="SMART" id="SM00181">
    <property type="entry name" value="EGF"/>
    <property type="match status" value="11"/>
</dbReference>
<evidence type="ECO:0000256" key="17">
    <source>
        <dbReference type="ARBA" id="ARBA00023157"/>
    </source>
</evidence>
<dbReference type="Pfam" id="PF12947">
    <property type="entry name" value="EGF_3"/>
    <property type="match status" value="1"/>
</dbReference>
<feature type="domain" description="EGF-like" evidence="30">
    <location>
        <begin position="1910"/>
        <end position="1952"/>
    </location>
</feature>
<evidence type="ECO:0000256" key="16">
    <source>
        <dbReference type="ARBA" id="ARBA00023136"/>
    </source>
</evidence>
<evidence type="ECO:0000256" key="25">
    <source>
        <dbReference type="PROSITE-ProRule" id="PRU00460"/>
    </source>
</evidence>
<feature type="domain" description="C2H2-type" evidence="32">
    <location>
        <begin position="2918"/>
        <end position="2947"/>
    </location>
</feature>
<evidence type="ECO:0000256" key="20">
    <source>
        <dbReference type="ARBA" id="ARBA00023242"/>
    </source>
</evidence>
<dbReference type="GO" id="GO:0016020">
    <property type="term" value="C:membrane"/>
    <property type="evidence" value="ECO:0007669"/>
    <property type="project" value="UniProtKB-SubCell"/>
</dbReference>
<evidence type="ECO:0000256" key="4">
    <source>
        <dbReference type="ARBA" id="ARBA00022441"/>
    </source>
</evidence>
<keyword evidence="14" id="KW-0805">Transcription regulation</keyword>
<comment type="caution">
    <text evidence="24">Lacks conserved residue(s) required for the propagation of feature annotation.</text>
</comment>
<dbReference type="FunFam" id="2.10.25.10:FF:000202">
    <property type="entry name" value="Multiple epidermal growth factor-like domains 8"/>
    <property type="match status" value="1"/>
</dbReference>
<evidence type="ECO:0000256" key="11">
    <source>
        <dbReference type="ARBA" id="ARBA00022833"/>
    </source>
</evidence>
<dbReference type="SUPFAM" id="SSF57667">
    <property type="entry name" value="beta-beta-alpha zinc fingers"/>
    <property type="match status" value="3"/>
</dbReference>
<dbReference type="SUPFAM" id="SSF57196">
    <property type="entry name" value="EGF/Laminin"/>
    <property type="match status" value="2"/>
</dbReference>
<dbReference type="InterPro" id="IPR036236">
    <property type="entry name" value="Znf_C2H2_sf"/>
</dbReference>
<evidence type="ECO:0000256" key="21">
    <source>
        <dbReference type="ARBA" id="ARBA00023292"/>
    </source>
</evidence>
<feature type="disulfide bond" evidence="23">
    <location>
        <begin position="28"/>
        <end position="55"/>
    </location>
</feature>
<dbReference type="Pfam" id="PF24981">
    <property type="entry name" value="Beta-prop_ATRN-LZTR1"/>
    <property type="match status" value="2"/>
</dbReference>
<dbReference type="PROSITE" id="PS00028">
    <property type="entry name" value="ZINC_FINGER_C2H2_1"/>
    <property type="match status" value="7"/>
</dbReference>
<feature type="disulfide bond" evidence="25">
    <location>
        <begin position="1099"/>
        <end position="1113"/>
    </location>
</feature>
<feature type="disulfide bond" evidence="24">
    <location>
        <begin position="192"/>
        <end position="201"/>
    </location>
</feature>
<feature type="compositionally biased region" description="Basic and acidic residues" evidence="26">
    <location>
        <begin position="2688"/>
        <end position="2711"/>
    </location>
</feature>
<keyword evidence="21 25" id="KW-0424">Laminin EGF-like domain</keyword>
<dbReference type="SMART" id="SM00179">
    <property type="entry name" value="EGF_CA"/>
    <property type="match status" value="2"/>
</dbReference>
<dbReference type="FunFam" id="3.30.160.60:FF:000322">
    <property type="entry name" value="GDNF-inducible zinc finger protein 1"/>
    <property type="match status" value="1"/>
</dbReference>
<evidence type="ECO:0000259" key="32">
    <source>
        <dbReference type="PROSITE" id="PS50157"/>
    </source>
</evidence>
<evidence type="ECO:0000256" key="7">
    <source>
        <dbReference type="ARBA" id="ARBA00022723"/>
    </source>
</evidence>
<feature type="domain" description="CUB" evidence="29">
    <location>
        <begin position="28"/>
        <end position="138"/>
    </location>
</feature>
<dbReference type="PROSITE" id="PS50026">
    <property type="entry name" value="EGF_3"/>
    <property type="match status" value="3"/>
</dbReference>
<evidence type="ECO:0000259" key="30">
    <source>
        <dbReference type="PROSITE" id="PS50026"/>
    </source>
</evidence>
<dbReference type="PROSITE" id="PS01187">
    <property type="entry name" value="EGF_CA"/>
    <property type="match status" value="2"/>
</dbReference>
<proteinExistence type="inferred from homology"/>
<dbReference type="SMART" id="SM00355">
    <property type="entry name" value="ZnF_C2H2"/>
    <property type="match status" value="7"/>
</dbReference>
<feature type="domain" description="EGF-like" evidence="30">
    <location>
        <begin position="169"/>
        <end position="202"/>
    </location>
</feature>
<dbReference type="FunFam" id="2.10.25.10:FF:000532">
    <property type="entry name" value="Multiple epidermal growth factor-like domains 8"/>
    <property type="match status" value="1"/>
</dbReference>
<accession>A0A4U5V3G2</accession>
<comment type="similarity">
    <text evidence="3">Belongs to the krueppel C2H2-type zinc-finger protein family.</text>
</comment>
<dbReference type="FunFam" id="2.10.25.10:FF:000214">
    <property type="entry name" value="Multiple epidermal growth factor-like domains 8"/>
    <property type="match status" value="1"/>
</dbReference>
<keyword evidence="13 27" id="KW-1133">Transmembrane helix</keyword>
<feature type="domain" description="Laminin EGF-like" evidence="31">
    <location>
        <begin position="1017"/>
        <end position="1064"/>
    </location>
</feature>
<dbReference type="CDD" id="cd00054">
    <property type="entry name" value="EGF_CA"/>
    <property type="match status" value="2"/>
</dbReference>
<dbReference type="InterPro" id="IPR018097">
    <property type="entry name" value="EGF_Ca-bd_CS"/>
</dbReference>
<dbReference type="FunFam" id="2.120.10.80:FF:000170">
    <property type="entry name" value="Multiple EGF-like-domains 8"/>
    <property type="match status" value="1"/>
</dbReference>
<dbReference type="InterPro" id="IPR016201">
    <property type="entry name" value="PSI"/>
</dbReference>
<dbReference type="PROSITE" id="PS01248">
    <property type="entry name" value="EGF_LAM_1"/>
    <property type="match status" value="2"/>
</dbReference>
<keyword evidence="12" id="KW-0106">Calcium</keyword>
<comment type="subcellular location">
    <subcellularLocation>
        <location evidence="2">Membrane</location>
        <topology evidence="2">Single-pass type I membrane protein</topology>
    </subcellularLocation>
    <subcellularLocation>
        <location evidence="1">Nucleus</location>
    </subcellularLocation>
</comment>
<dbReference type="SMART" id="SM00423">
    <property type="entry name" value="PSI"/>
    <property type="match status" value="7"/>
</dbReference>
<keyword evidence="6 27" id="KW-0812">Transmembrane</keyword>
<feature type="domain" description="Laminin EGF-like" evidence="31">
    <location>
        <begin position="1065"/>
        <end position="1115"/>
    </location>
</feature>
<feature type="compositionally biased region" description="Basic and acidic residues" evidence="26">
    <location>
        <begin position="2652"/>
        <end position="2669"/>
    </location>
</feature>
<dbReference type="FunFam" id="2.120.10.80:FF:000149">
    <property type="entry name" value="Multiple EGF like domains 8"/>
    <property type="match status" value="1"/>
</dbReference>
<feature type="compositionally biased region" description="Low complexity" evidence="26">
    <location>
        <begin position="2636"/>
        <end position="2649"/>
    </location>
</feature>
<keyword evidence="19" id="KW-0325">Glycoprotein</keyword>
<dbReference type="InterPro" id="IPR056863">
    <property type="entry name" value="LMN_ATRN_NET-like_EGF"/>
</dbReference>
<evidence type="ECO:0000256" key="6">
    <source>
        <dbReference type="ARBA" id="ARBA00022692"/>
    </source>
</evidence>
<dbReference type="Pfam" id="PF00053">
    <property type="entry name" value="EGF_laminin"/>
    <property type="match status" value="1"/>
</dbReference>
<evidence type="ECO:0000256" key="22">
    <source>
        <dbReference type="PROSITE-ProRule" id="PRU00042"/>
    </source>
</evidence>
<evidence type="ECO:0000256" key="14">
    <source>
        <dbReference type="ARBA" id="ARBA00023015"/>
    </source>
</evidence>
<protein>
    <submittedName>
        <fullName evidence="33">Multiple epidermal growth factor-like domains protein 8</fullName>
    </submittedName>
</protein>
<dbReference type="Pfam" id="PF00431">
    <property type="entry name" value="CUB"/>
    <property type="match status" value="1"/>
</dbReference>
<reference evidence="33 34" key="1">
    <citation type="submission" date="2019-01" db="EMBL/GenBank/DDBJ databases">
        <title>Genome Assembly of Collichthys lucidus.</title>
        <authorList>
            <person name="Cai M."/>
            <person name="Xiao S."/>
        </authorList>
    </citation>
    <scope>NUCLEOTIDE SEQUENCE [LARGE SCALE GENOMIC DNA]</scope>
    <source>
        <strain evidence="33">JT15FE1705JMU</strain>
        <tissue evidence="33">Muscle</tissue>
    </source>
</reference>
<feature type="chain" id="PRO_5020731788" evidence="28">
    <location>
        <begin position="26"/>
        <end position="3200"/>
    </location>
</feature>
<evidence type="ECO:0000256" key="19">
    <source>
        <dbReference type="ARBA" id="ARBA00023180"/>
    </source>
</evidence>
<feature type="transmembrane region" description="Helical" evidence="27">
    <location>
        <begin position="2390"/>
        <end position="2412"/>
    </location>
</feature>
<dbReference type="STRING" id="240159.A0A4U5V3G2"/>
<dbReference type="Pfam" id="PF00096">
    <property type="entry name" value="zf-C2H2"/>
    <property type="match status" value="3"/>
</dbReference>
<keyword evidence="5 24" id="KW-0245">EGF-like domain</keyword>
<dbReference type="EMBL" id="CM014091">
    <property type="protein sequence ID" value="TKS82306.1"/>
    <property type="molecule type" value="Genomic_DNA"/>
</dbReference>
<evidence type="ECO:0000313" key="33">
    <source>
        <dbReference type="EMBL" id="TKS82306.1"/>
    </source>
</evidence>
<evidence type="ECO:0000256" key="3">
    <source>
        <dbReference type="ARBA" id="ARBA00006991"/>
    </source>
</evidence>
<feature type="domain" description="C2H2-type" evidence="32">
    <location>
        <begin position="3004"/>
        <end position="3031"/>
    </location>
</feature>
<dbReference type="InterPro" id="IPR000152">
    <property type="entry name" value="EGF-type_Asp/Asn_hydroxyl_site"/>
</dbReference>
<keyword evidence="4" id="KW-0880">Kelch repeat</keyword>
<keyword evidence="15" id="KW-0238">DNA-binding</keyword>
<keyword evidence="18" id="KW-0804">Transcription</keyword>
<dbReference type="SMART" id="SM00042">
    <property type="entry name" value="CUB"/>
    <property type="match status" value="1"/>
</dbReference>
<dbReference type="GO" id="GO:0003677">
    <property type="term" value="F:DNA binding"/>
    <property type="evidence" value="ECO:0007669"/>
    <property type="project" value="UniProtKB-KW"/>
</dbReference>
<feature type="domain" description="C2H2-type" evidence="32">
    <location>
        <begin position="2976"/>
        <end position="3003"/>
    </location>
</feature>